<dbReference type="OrthoDB" id="5140334at2"/>
<accession>A0A511YWF3</accession>
<dbReference type="GO" id="GO:0003676">
    <property type="term" value="F:nucleic acid binding"/>
    <property type="evidence" value="ECO:0007669"/>
    <property type="project" value="InterPro"/>
</dbReference>
<reference evidence="5 6" key="1">
    <citation type="submission" date="2019-07" db="EMBL/GenBank/DDBJ databases">
        <title>Whole genome shotgun sequence of Actinotalea fermentans NBRC 105374.</title>
        <authorList>
            <person name="Hosoyama A."/>
            <person name="Uohara A."/>
            <person name="Ohji S."/>
            <person name="Ichikawa N."/>
        </authorList>
    </citation>
    <scope>NUCLEOTIDE SEQUENCE [LARGE SCALE GENOMIC DNA]</scope>
    <source>
        <strain evidence="5 6">NBRC 105374</strain>
    </source>
</reference>
<evidence type="ECO:0000256" key="1">
    <source>
        <dbReference type="ARBA" id="ARBA00023450"/>
    </source>
</evidence>
<dbReference type="GO" id="GO:0004519">
    <property type="term" value="F:endonuclease activity"/>
    <property type="evidence" value="ECO:0007669"/>
    <property type="project" value="InterPro"/>
</dbReference>
<dbReference type="AlphaFoldDB" id="A0A511YWF3"/>
<comment type="caution">
    <text evidence="5">The sequence shown here is derived from an EMBL/GenBank/DDBJ whole genome shotgun (WGS) entry which is preliminary data.</text>
</comment>
<dbReference type="RefSeq" id="WP_146819206.1">
    <property type="nucleotide sequence ID" value="NZ_BJYK01000001.1"/>
</dbReference>
<dbReference type="Pfam" id="PF01844">
    <property type="entry name" value="HNH"/>
    <property type="match status" value="1"/>
</dbReference>
<dbReference type="CDD" id="cd00085">
    <property type="entry name" value="HNHc"/>
    <property type="match status" value="1"/>
</dbReference>
<evidence type="ECO:0000259" key="4">
    <source>
        <dbReference type="Pfam" id="PF02720"/>
    </source>
</evidence>
<comment type="similarity">
    <text evidence="1">Belongs to the Rv1128c/1148c/1588c/1702c/1945/3466 family.</text>
</comment>
<dbReference type="GO" id="GO:0008270">
    <property type="term" value="F:zinc ion binding"/>
    <property type="evidence" value="ECO:0007669"/>
    <property type="project" value="InterPro"/>
</dbReference>
<feature type="region of interest" description="Disordered" evidence="2">
    <location>
        <begin position="1"/>
        <end position="25"/>
    </location>
</feature>
<evidence type="ECO:0000313" key="6">
    <source>
        <dbReference type="Proteomes" id="UP000321484"/>
    </source>
</evidence>
<dbReference type="InterPro" id="IPR002711">
    <property type="entry name" value="HNH"/>
</dbReference>
<dbReference type="Pfam" id="PF02720">
    <property type="entry name" value="DUF222"/>
    <property type="match status" value="1"/>
</dbReference>
<organism evidence="5 6">
    <name type="scientific">Actinotalea fermentans</name>
    <dbReference type="NCBI Taxonomy" id="43671"/>
    <lineage>
        <taxon>Bacteria</taxon>
        <taxon>Bacillati</taxon>
        <taxon>Actinomycetota</taxon>
        <taxon>Actinomycetes</taxon>
        <taxon>Micrococcales</taxon>
        <taxon>Cellulomonadaceae</taxon>
        <taxon>Actinotalea</taxon>
    </lineage>
</organism>
<evidence type="ECO:0000256" key="2">
    <source>
        <dbReference type="SAM" id="MobiDB-lite"/>
    </source>
</evidence>
<feature type="compositionally biased region" description="Basic and acidic residues" evidence="2">
    <location>
        <begin position="318"/>
        <end position="349"/>
    </location>
</feature>
<sequence length="514" mass="54376">MFHLSVDETSEAHWPTGALSAADPDEPAVSVAELAERLPGADLAWLLEIADLGAIDDHGLVEVVAAWQRVASWAAAGAARAAAALAARPSMNPRWPDAAGRVTEPNVAGEELAMRLGCSRRQARALVRHGRAFEGALAWTGDALARGEIDATKAHLVADALEDVPVPVALAVQDLVLDGAARRTPTQLARDVARALVEIDPDAAAERYAAARRGRRVDAPRVLPNGMAGIWAVLPATSAVRLDSALGSLARSARTAGDPRTLDQLRADLLVDLTVGAVEGSVAAVALAALGSAETETHRQGARKPVPSTEGDEPLEAVETHEPLEARESTTSADRDEPNPRRPAPRTEVRVTVALSTLLGLDDAPADLAGYGPVTAEAARALARGGTWRRIVTDPLSGAVLDVGRTRYRPPVDLDEHVRVRDRTCARPGCAAAADSCDLDHTEEYHRAHGTTSDGNLAPLCRRDHVVKTDGGFRLVQIAPGVVEWTTPTGHRYRVSPGLDRPYEVLPRVPGPGF</sequence>
<feature type="domain" description="HNH" evidence="3">
    <location>
        <begin position="425"/>
        <end position="470"/>
    </location>
</feature>
<gene>
    <name evidence="5" type="ORF">AFE02nite_11900</name>
</gene>
<keyword evidence="6" id="KW-1185">Reference proteome</keyword>
<feature type="domain" description="DUF222" evidence="4">
    <location>
        <begin position="99"/>
        <end position="279"/>
    </location>
</feature>
<dbReference type="EMBL" id="BJYK01000001">
    <property type="protein sequence ID" value="GEN79456.1"/>
    <property type="molecule type" value="Genomic_DNA"/>
</dbReference>
<proteinExistence type="inferred from homology"/>
<dbReference type="InterPro" id="IPR003615">
    <property type="entry name" value="HNH_nuc"/>
</dbReference>
<name>A0A511YWF3_9CELL</name>
<evidence type="ECO:0000313" key="5">
    <source>
        <dbReference type="EMBL" id="GEN79456.1"/>
    </source>
</evidence>
<dbReference type="Proteomes" id="UP000321484">
    <property type="component" value="Unassembled WGS sequence"/>
</dbReference>
<dbReference type="InterPro" id="IPR003870">
    <property type="entry name" value="DUF222"/>
</dbReference>
<protein>
    <submittedName>
        <fullName evidence="5">Uncharacterized protein</fullName>
    </submittedName>
</protein>
<feature type="region of interest" description="Disordered" evidence="2">
    <location>
        <begin position="293"/>
        <end position="349"/>
    </location>
</feature>
<evidence type="ECO:0000259" key="3">
    <source>
        <dbReference type="Pfam" id="PF01844"/>
    </source>
</evidence>